<proteinExistence type="evidence at transcript level"/>
<protein>
    <submittedName>
        <fullName evidence="2">Latency associated nuclear antigen</fullName>
    </submittedName>
</protein>
<feature type="compositionally biased region" description="Low complexity" evidence="1">
    <location>
        <begin position="10"/>
        <end position="25"/>
    </location>
</feature>
<evidence type="ECO:0000313" key="2">
    <source>
        <dbReference type="EMBL" id="ACG45174.1"/>
    </source>
</evidence>
<evidence type="ECO:0000256" key="1">
    <source>
        <dbReference type="SAM" id="MobiDB-lite"/>
    </source>
</evidence>
<accession>B6U741</accession>
<feature type="region of interest" description="Disordered" evidence="1">
    <location>
        <begin position="59"/>
        <end position="114"/>
    </location>
</feature>
<dbReference type="EMBL" id="EU973056">
    <property type="protein sequence ID" value="ACG45174.1"/>
    <property type="molecule type" value="mRNA"/>
</dbReference>
<dbReference type="KEGG" id="zma:100285603"/>
<dbReference type="AlphaFoldDB" id="B6U741"/>
<organism evidence="2">
    <name type="scientific">Zea mays</name>
    <name type="common">Maize</name>
    <dbReference type="NCBI Taxonomy" id="4577"/>
    <lineage>
        <taxon>Eukaryota</taxon>
        <taxon>Viridiplantae</taxon>
        <taxon>Streptophyta</taxon>
        <taxon>Embryophyta</taxon>
        <taxon>Tracheophyta</taxon>
        <taxon>Spermatophyta</taxon>
        <taxon>Magnoliopsida</taxon>
        <taxon>Liliopsida</taxon>
        <taxon>Poales</taxon>
        <taxon>Poaceae</taxon>
        <taxon>PACMAD clade</taxon>
        <taxon>Panicoideae</taxon>
        <taxon>Andropogonodae</taxon>
        <taxon>Andropogoneae</taxon>
        <taxon>Tripsacinae</taxon>
        <taxon>Zea</taxon>
    </lineage>
</organism>
<feature type="compositionally biased region" description="Basic residues" evidence="1">
    <location>
        <begin position="77"/>
        <end position="87"/>
    </location>
</feature>
<feature type="region of interest" description="Disordered" evidence="1">
    <location>
        <begin position="1"/>
        <end position="47"/>
    </location>
</feature>
<reference evidence="2" key="1">
    <citation type="journal article" date="2009" name="Plant Mol. Biol.">
        <title>Insights into corn genes derived from large-scale cDNA sequencing.</title>
        <authorList>
            <person name="Alexandrov N.N."/>
            <person name="Brover V.V."/>
            <person name="Freidin S."/>
            <person name="Troukhan M.E."/>
            <person name="Tatarinova T.V."/>
            <person name="Zhang H."/>
            <person name="Swaller T.J."/>
            <person name="Lu Y.P."/>
            <person name="Bouck J."/>
            <person name="Flavell R.B."/>
            <person name="Feldmann K.A."/>
        </authorList>
    </citation>
    <scope>NUCLEOTIDE SEQUENCE</scope>
</reference>
<feature type="compositionally biased region" description="Basic and acidic residues" evidence="1">
    <location>
        <begin position="33"/>
        <end position="47"/>
    </location>
</feature>
<name>B6U741_MAIZE</name>
<sequence length="114" mass="12982">MQRITFAGESSAPASARSSRAIWSRSRARRREFHGEQGKQRREKEGEQAAAWLLALAGRGRSASCTGGARREQLGASRRRSGERRARHGEERRRLGPCAAEKLQQRPRQREMKR</sequence>